<comment type="caution">
    <text evidence="15">The sequence shown here is derived from an EMBL/GenBank/DDBJ whole genome shotgun (WGS) entry which is preliminary data.</text>
</comment>
<reference evidence="15" key="2">
    <citation type="submission" date="2023-06" db="EMBL/GenBank/DDBJ databases">
        <authorList>
            <consortium name="Lawrence Berkeley National Laboratory"/>
            <person name="Haridas S."/>
            <person name="Hensen N."/>
            <person name="Bonometti L."/>
            <person name="Westerberg I."/>
            <person name="Brannstrom I.O."/>
            <person name="Guillou S."/>
            <person name="Cros-Aarteil S."/>
            <person name="Calhoun S."/>
            <person name="Kuo A."/>
            <person name="Mondo S."/>
            <person name="Pangilinan J."/>
            <person name="Riley R."/>
            <person name="Labutti K."/>
            <person name="Andreopoulos B."/>
            <person name="Lipzen A."/>
            <person name="Chen C."/>
            <person name="Yanf M."/>
            <person name="Daum C."/>
            <person name="Ng V."/>
            <person name="Clum A."/>
            <person name="Steindorff A."/>
            <person name="Ohm R."/>
            <person name="Martin F."/>
            <person name="Silar P."/>
            <person name="Natvig D."/>
            <person name="Lalanne C."/>
            <person name="Gautier V."/>
            <person name="Ament-Velasquez S.L."/>
            <person name="Kruys A."/>
            <person name="Hutchinson M.I."/>
            <person name="Powell A.J."/>
            <person name="Barry K."/>
            <person name="Miller A.N."/>
            <person name="Grigoriev I.V."/>
            <person name="Debuchy R."/>
            <person name="Gladieux P."/>
            <person name="Thoren M.H."/>
            <person name="Johannesson H."/>
        </authorList>
    </citation>
    <scope>NUCLEOTIDE SEQUENCE</scope>
    <source>
        <strain evidence="15">CBS 955.72</strain>
    </source>
</reference>
<keyword evidence="7" id="KW-0249">Electron transport</keyword>
<dbReference type="InterPro" id="IPR013130">
    <property type="entry name" value="Fe3_Rdtase_TM_dom"/>
</dbReference>
<dbReference type="GO" id="GO:0005886">
    <property type="term" value="C:plasma membrane"/>
    <property type="evidence" value="ECO:0007669"/>
    <property type="project" value="UniProtKB-SubCell"/>
</dbReference>
<feature type="transmembrane region" description="Helical" evidence="13">
    <location>
        <begin position="258"/>
        <end position="279"/>
    </location>
</feature>
<name>A0AAJ0HVL5_9PEZI</name>
<dbReference type="CDD" id="cd06186">
    <property type="entry name" value="NOX_Duox_like_FAD_NADP"/>
    <property type="match status" value="1"/>
</dbReference>
<dbReference type="EMBL" id="JAUIQD010000001">
    <property type="protein sequence ID" value="KAK3363623.1"/>
    <property type="molecule type" value="Genomic_DNA"/>
</dbReference>
<dbReference type="SUPFAM" id="SSF63380">
    <property type="entry name" value="Riboflavin synthase domain-like"/>
    <property type="match status" value="1"/>
</dbReference>
<dbReference type="InterPro" id="IPR039261">
    <property type="entry name" value="FNR_nucleotide-bd"/>
</dbReference>
<keyword evidence="6 13" id="KW-0812">Transmembrane</keyword>
<evidence type="ECO:0000256" key="13">
    <source>
        <dbReference type="SAM" id="Phobius"/>
    </source>
</evidence>
<evidence type="ECO:0000256" key="5">
    <source>
        <dbReference type="ARBA" id="ARBA00022475"/>
    </source>
</evidence>
<evidence type="ECO:0000256" key="7">
    <source>
        <dbReference type="ARBA" id="ARBA00022982"/>
    </source>
</evidence>
<reference evidence="15" key="1">
    <citation type="journal article" date="2023" name="Mol. Phylogenet. Evol.">
        <title>Genome-scale phylogeny and comparative genomics of the fungal order Sordariales.</title>
        <authorList>
            <person name="Hensen N."/>
            <person name="Bonometti L."/>
            <person name="Westerberg I."/>
            <person name="Brannstrom I.O."/>
            <person name="Guillou S."/>
            <person name="Cros-Aarteil S."/>
            <person name="Calhoun S."/>
            <person name="Haridas S."/>
            <person name="Kuo A."/>
            <person name="Mondo S."/>
            <person name="Pangilinan J."/>
            <person name="Riley R."/>
            <person name="LaButti K."/>
            <person name="Andreopoulos B."/>
            <person name="Lipzen A."/>
            <person name="Chen C."/>
            <person name="Yan M."/>
            <person name="Daum C."/>
            <person name="Ng V."/>
            <person name="Clum A."/>
            <person name="Steindorff A."/>
            <person name="Ohm R.A."/>
            <person name="Martin F."/>
            <person name="Silar P."/>
            <person name="Natvig D.O."/>
            <person name="Lalanne C."/>
            <person name="Gautier V."/>
            <person name="Ament-Velasquez S.L."/>
            <person name="Kruys A."/>
            <person name="Hutchinson M.I."/>
            <person name="Powell A.J."/>
            <person name="Barry K."/>
            <person name="Miller A.N."/>
            <person name="Grigoriev I.V."/>
            <person name="Debuchy R."/>
            <person name="Gladieux P."/>
            <person name="Hiltunen Thoren M."/>
            <person name="Johannesson H."/>
        </authorList>
    </citation>
    <scope>NUCLEOTIDE SEQUENCE</scope>
    <source>
        <strain evidence="15">CBS 955.72</strain>
    </source>
</reference>
<evidence type="ECO:0000256" key="6">
    <source>
        <dbReference type="ARBA" id="ARBA00022692"/>
    </source>
</evidence>
<evidence type="ECO:0000313" key="16">
    <source>
        <dbReference type="Proteomes" id="UP001275084"/>
    </source>
</evidence>
<keyword evidence="8 13" id="KW-1133">Transmembrane helix</keyword>
<dbReference type="GO" id="GO:0006879">
    <property type="term" value="P:intracellular iron ion homeostasis"/>
    <property type="evidence" value="ECO:0007669"/>
    <property type="project" value="TreeGrafter"/>
</dbReference>
<dbReference type="GO" id="GO:0015677">
    <property type="term" value="P:copper ion import"/>
    <property type="evidence" value="ECO:0007669"/>
    <property type="project" value="TreeGrafter"/>
</dbReference>
<proteinExistence type="inferred from homology"/>
<dbReference type="SFLD" id="SFLDS00052">
    <property type="entry name" value="Ferric_Reductase_Domain"/>
    <property type="match status" value="1"/>
</dbReference>
<dbReference type="Pfam" id="PF01794">
    <property type="entry name" value="Ferric_reduct"/>
    <property type="match status" value="1"/>
</dbReference>
<evidence type="ECO:0000256" key="11">
    <source>
        <dbReference type="ARBA" id="ARBA00023136"/>
    </source>
</evidence>
<feature type="transmembrane region" description="Helical" evidence="13">
    <location>
        <begin position="59"/>
        <end position="81"/>
    </location>
</feature>
<dbReference type="InterPro" id="IPR013112">
    <property type="entry name" value="FAD-bd_8"/>
</dbReference>
<evidence type="ECO:0000256" key="4">
    <source>
        <dbReference type="ARBA" id="ARBA00022448"/>
    </source>
</evidence>
<feature type="transmembrane region" description="Helical" evidence="13">
    <location>
        <begin position="291"/>
        <end position="311"/>
    </location>
</feature>
<evidence type="ECO:0000256" key="8">
    <source>
        <dbReference type="ARBA" id="ARBA00022989"/>
    </source>
</evidence>
<feature type="transmembrane region" description="Helical" evidence="13">
    <location>
        <begin position="219"/>
        <end position="238"/>
    </location>
</feature>
<dbReference type="InterPro" id="IPR013121">
    <property type="entry name" value="Fe_red_NAD-bd_6"/>
</dbReference>
<dbReference type="PROSITE" id="PS51384">
    <property type="entry name" value="FAD_FR"/>
    <property type="match status" value="1"/>
</dbReference>
<dbReference type="SFLD" id="SFLDG01168">
    <property type="entry name" value="Ferric_reductase_subgroup_(FRE"/>
    <property type="match status" value="1"/>
</dbReference>
<dbReference type="EC" id="1.16.1.9" evidence="3"/>
<dbReference type="Gene3D" id="3.40.50.80">
    <property type="entry name" value="Nucleotide-binding domain of ferredoxin-NADP reductase (FNR) module"/>
    <property type="match status" value="1"/>
</dbReference>
<keyword evidence="5" id="KW-1003">Cell membrane</keyword>
<evidence type="ECO:0000256" key="3">
    <source>
        <dbReference type="ARBA" id="ARBA00012668"/>
    </source>
</evidence>
<evidence type="ECO:0000256" key="10">
    <source>
        <dbReference type="ARBA" id="ARBA00023065"/>
    </source>
</evidence>
<comment type="subcellular location">
    <subcellularLocation>
        <location evidence="1">Cell membrane</location>
        <topology evidence="1">Multi-pass membrane protein</topology>
    </subcellularLocation>
</comment>
<organism evidence="15 16">
    <name type="scientific">Lasiosphaeria hispida</name>
    <dbReference type="NCBI Taxonomy" id="260671"/>
    <lineage>
        <taxon>Eukaryota</taxon>
        <taxon>Fungi</taxon>
        <taxon>Dikarya</taxon>
        <taxon>Ascomycota</taxon>
        <taxon>Pezizomycotina</taxon>
        <taxon>Sordariomycetes</taxon>
        <taxon>Sordariomycetidae</taxon>
        <taxon>Sordariales</taxon>
        <taxon>Lasiosphaeriaceae</taxon>
        <taxon>Lasiosphaeria</taxon>
    </lineage>
</organism>
<dbReference type="PANTHER" id="PTHR32361">
    <property type="entry name" value="FERRIC/CUPRIC REDUCTASE TRANSMEMBRANE COMPONENT"/>
    <property type="match status" value="1"/>
</dbReference>
<dbReference type="Pfam" id="PF08022">
    <property type="entry name" value="FAD_binding_8"/>
    <property type="match status" value="1"/>
</dbReference>
<comment type="similarity">
    <text evidence="2">Belongs to the ferric reductase (FRE) family.</text>
</comment>
<evidence type="ECO:0000256" key="12">
    <source>
        <dbReference type="ARBA" id="ARBA00048483"/>
    </source>
</evidence>
<gene>
    <name evidence="15" type="ORF">B0T25DRAFT_49988</name>
</gene>
<dbReference type="PANTHER" id="PTHR32361:SF12">
    <property type="entry name" value="PUTATIVE (AFU_ORTHOLOGUE AFUA_1G14340)-RELATED"/>
    <property type="match status" value="1"/>
</dbReference>
<dbReference type="SUPFAM" id="SSF52343">
    <property type="entry name" value="Ferredoxin reductase-like, C-terminal NADP-linked domain"/>
    <property type="match status" value="1"/>
</dbReference>
<keyword evidence="9" id="KW-0560">Oxidoreductase</keyword>
<evidence type="ECO:0000256" key="9">
    <source>
        <dbReference type="ARBA" id="ARBA00023002"/>
    </source>
</evidence>
<comment type="catalytic activity">
    <reaction evidence="12">
        <text>2 a Fe(II)-siderophore + NADP(+) + H(+) = 2 a Fe(III)-siderophore + NADPH</text>
        <dbReference type="Rhea" id="RHEA:28795"/>
        <dbReference type="Rhea" id="RHEA-COMP:11342"/>
        <dbReference type="Rhea" id="RHEA-COMP:11344"/>
        <dbReference type="ChEBI" id="CHEBI:15378"/>
        <dbReference type="ChEBI" id="CHEBI:29033"/>
        <dbReference type="ChEBI" id="CHEBI:29034"/>
        <dbReference type="ChEBI" id="CHEBI:57783"/>
        <dbReference type="ChEBI" id="CHEBI:58349"/>
        <dbReference type="EC" id="1.16.1.9"/>
    </reaction>
</comment>
<keyword evidence="10" id="KW-0406">Ion transport</keyword>
<dbReference type="GO" id="GO:0052851">
    <property type="term" value="F:ferric-chelate reductase (NADPH) activity"/>
    <property type="evidence" value="ECO:0007669"/>
    <property type="project" value="UniProtKB-EC"/>
</dbReference>
<dbReference type="InterPro" id="IPR051410">
    <property type="entry name" value="Ferric/Cupric_Reductase"/>
</dbReference>
<evidence type="ECO:0000313" key="15">
    <source>
        <dbReference type="EMBL" id="KAK3363623.1"/>
    </source>
</evidence>
<evidence type="ECO:0000256" key="1">
    <source>
        <dbReference type="ARBA" id="ARBA00004651"/>
    </source>
</evidence>
<dbReference type="AlphaFoldDB" id="A0AAJ0HVL5"/>
<dbReference type="Proteomes" id="UP001275084">
    <property type="component" value="Unassembled WGS sequence"/>
</dbReference>
<keyword evidence="11 13" id="KW-0472">Membrane</keyword>
<feature type="transmembrane region" description="Helical" evidence="13">
    <location>
        <begin position="144"/>
        <end position="162"/>
    </location>
</feature>
<feature type="domain" description="FAD-binding FR-type" evidence="14">
    <location>
        <begin position="329"/>
        <end position="468"/>
    </location>
</feature>
<sequence>MVFQRRRLAVPELEMLPTTTTNIARGETHLVVSPTSTIFPYNTGLNGVNQPVNFLFTDMLWWSLGILALAVLAIRLIELAWAQLRLVSAMSVDGPKQSYWKLTQWSWMPGMKKNLLYAPLWNKRHNREIRLSSAINVGTLPSRFHAIILLGYLASNLAYMFILNWGNQNKYELCAELRGRSGTLALVNMVPLIILAGRNNPLIPILQVSFDTYNLLHRWMGRVVVLEVLVHLVAWAIVQVAAGGWDSVKHKAIHDVFISSGTIGSLALTLILILSVSPLRHAFYETFLNSHILLAFVAFVGTLVHCVSASVPGGLPQVPWITAILGLWLAERAARMLRLVYGNCAKNGYTEAIVEAMPNEATRVTMHLPRYVDVKPGQHAYLRFAGISPWENHPFSIAWFEHKYKEILPTNDKDAKKIQKPIATTVSFVIGAQTGFTRKLYNKAREQGVRAITVRAALEGPYAGHHSLDSYGHCVLFAGATGITHQISYLRHMVDGFNNGTVATRRVTLIWIVREFTVLEWARPWMDKILRMPNRKQIVRIKVFITRPKIPNQMSSSSETVHMYPGRPNIPMLLRKEVEQQMGAMCVTVCGPGGLADDVRDAVRKVQDHRQVIDFIEESFTW</sequence>
<dbReference type="Pfam" id="PF08030">
    <property type="entry name" value="NAD_binding_6"/>
    <property type="match status" value="1"/>
</dbReference>
<keyword evidence="16" id="KW-1185">Reference proteome</keyword>
<protein>
    <recommendedName>
        <fullName evidence="3">ferric-chelate reductase (NADPH)</fullName>
        <ecNumber evidence="3">1.16.1.9</ecNumber>
    </recommendedName>
</protein>
<evidence type="ECO:0000259" key="14">
    <source>
        <dbReference type="PROSITE" id="PS51384"/>
    </source>
</evidence>
<dbReference type="InterPro" id="IPR017927">
    <property type="entry name" value="FAD-bd_FR_type"/>
</dbReference>
<accession>A0AAJ0HVL5</accession>
<keyword evidence="4" id="KW-0813">Transport</keyword>
<evidence type="ECO:0000256" key="2">
    <source>
        <dbReference type="ARBA" id="ARBA00006278"/>
    </source>
</evidence>
<dbReference type="GO" id="GO:0006826">
    <property type="term" value="P:iron ion transport"/>
    <property type="evidence" value="ECO:0007669"/>
    <property type="project" value="TreeGrafter"/>
</dbReference>
<dbReference type="InterPro" id="IPR017938">
    <property type="entry name" value="Riboflavin_synthase-like_b-brl"/>
</dbReference>